<dbReference type="SMART" id="SM00482">
    <property type="entry name" value="POLAc"/>
    <property type="match status" value="1"/>
</dbReference>
<accession>A0A0C1FTD6</accession>
<comment type="caution">
    <text evidence="5">The sequence shown here is derived from an EMBL/GenBank/DDBJ whole genome shotgun (WGS) entry which is preliminary data.</text>
</comment>
<dbReference type="InterPro" id="IPR043502">
    <property type="entry name" value="DNA/RNA_pol_sf"/>
</dbReference>
<dbReference type="RefSeq" id="WP_039471852.1">
    <property type="nucleotide sequence ID" value="NZ_JSYN01000003.1"/>
</dbReference>
<dbReference type="InterPro" id="IPR002298">
    <property type="entry name" value="DNA_polymerase_A"/>
</dbReference>
<sequence>MIRLAVLYIENKWYSRNIDTTDDYYENHKFGSDDLILTFQSSELIRHLKTFKQFRKWPEIVDLEGFDKQMTQEGKDLREYKKWTMLEALKYHNILDPDFKLSLSTIREFLGGMGILYLYMLNQKPEEINRFNDLEAQINNVIYRRQLRGVPINLNLAGNLCADLEKEIYRIKNILQLKYRIFNPENERWQSEYLKSKGYRLVKSALFTFKAWRNNDEICSLMYDMIRNQKDFDSLLFMQSHWGGGSCAYPKYLGFGTITSRIILREPSFQNLRKSNRKVVVAERFHKLLYIDYSQFEAGILASLSDDPKLIDLYNTDIYEDLANFVFGDPKKRSDAKVVFYRYMYGDTTLDLKAQLYFKKFIKLQEFKEKIDKEMADNSRVGTSLGNFRIKGEEQVTWALSHVIQATASLIYKNALMRVANELDRAKFLIPMHDGTVYQISNLWYDSLKPKIEGVYLEEFVKVCPKIKAKVNMKDVFD</sequence>
<comment type="catalytic activity">
    <reaction evidence="3">
        <text>DNA(n) + a 2'-deoxyribonucleoside 5'-triphosphate = DNA(n+1) + diphosphate</text>
        <dbReference type="Rhea" id="RHEA:22508"/>
        <dbReference type="Rhea" id="RHEA-COMP:17339"/>
        <dbReference type="Rhea" id="RHEA-COMP:17340"/>
        <dbReference type="ChEBI" id="CHEBI:33019"/>
        <dbReference type="ChEBI" id="CHEBI:61560"/>
        <dbReference type="ChEBI" id="CHEBI:173112"/>
        <dbReference type="EC" id="2.7.7.7"/>
    </reaction>
</comment>
<gene>
    <name evidence="5" type="ORF">OC25_03575</name>
</gene>
<dbReference type="EC" id="2.7.7.7" evidence="1"/>
<reference evidence="5 6" key="1">
    <citation type="submission" date="2014-10" db="EMBL/GenBank/DDBJ databases">
        <title>Pedobacter Kyungheensis.</title>
        <authorList>
            <person name="Anderson B.M."/>
            <person name="Newman J.D."/>
        </authorList>
    </citation>
    <scope>NUCLEOTIDE SEQUENCE [LARGE SCALE GENOMIC DNA]</scope>
    <source>
        <strain evidence="5 6">KACC 16221</strain>
    </source>
</reference>
<protein>
    <recommendedName>
        <fullName evidence="1">DNA-directed DNA polymerase</fullName>
        <ecNumber evidence="1">2.7.7.7</ecNumber>
    </recommendedName>
</protein>
<organism evidence="5 6">
    <name type="scientific">Pedobacter kyungheensis</name>
    <dbReference type="NCBI Taxonomy" id="1069985"/>
    <lineage>
        <taxon>Bacteria</taxon>
        <taxon>Pseudomonadati</taxon>
        <taxon>Bacteroidota</taxon>
        <taxon>Sphingobacteriia</taxon>
        <taxon>Sphingobacteriales</taxon>
        <taxon>Sphingobacteriaceae</taxon>
        <taxon>Pedobacter</taxon>
    </lineage>
</organism>
<keyword evidence="2" id="KW-0235">DNA replication</keyword>
<dbReference type="GO" id="GO:0006261">
    <property type="term" value="P:DNA-templated DNA replication"/>
    <property type="evidence" value="ECO:0007669"/>
    <property type="project" value="InterPro"/>
</dbReference>
<dbReference type="Gene3D" id="3.30.70.370">
    <property type="match status" value="1"/>
</dbReference>
<dbReference type="InterPro" id="IPR001098">
    <property type="entry name" value="DNA-dir_DNA_pol_A_palm_dom"/>
</dbReference>
<evidence type="ECO:0000313" key="6">
    <source>
        <dbReference type="Proteomes" id="UP000031246"/>
    </source>
</evidence>
<evidence type="ECO:0000256" key="3">
    <source>
        <dbReference type="ARBA" id="ARBA00049244"/>
    </source>
</evidence>
<evidence type="ECO:0000259" key="4">
    <source>
        <dbReference type="SMART" id="SM00482"/>
    </source>
</evidence>
<dbReference type="GO" id="GO:0003677">
    <property type="term" value="F:DNA binding"/>
    <property type="evidence" value="ECO:0007669"/>
    <property type="project" value="InterPro"/>
</dbReference>
<dbReference type="AlphaFoldDB" id="A0A0C1FTD6"/>
<keyword evidence="6" id="KW-1185">Reference proteome</keyword>
<evidence type="ECO:0000256" key="2">
    <source>
        <dbReference type="ARBA" id="ARBA00022705"/>
    </source>
</evidence>
<dbReference type="Pfam" id="PF00476">
    <property type="entry name" value="DNA_pol_A"/>
    <property type="match status" value="1"/>
</dbReference>
<dbReference type="Proteomes" id="UP000031246">
    <property type="component" value="Unassembled WGS sequence"/>
</dbReference>
<feature type="domain" description="DNA-directed DNA polymerase family A palm" evidence="4">
    <location>
        <begin position="277"/>
        <end position="444"/>
    </location>
</feature>
<evidence type="ECO:0000256" key="1">
    <source>
        <dbReference type="ARBA" id="ARBA00012417"/>
    </source>
</evidence>
<dbReference type="EMBL" id="JSYN01000003">
    <property type="protein sequence ID" value="KIA96177.1"/>
    <property type="molecule type" value="Genomic_DNA"/>
</dbReference>
<evidence type="ECO:0000313" key="5">
    <source>
        <dbReference type="EMBL" id="KIA96177.1"/>
    </source>
</evidence>
<dbReference type="GO" id="GO:0006302">
    <property type="term" value="P:double-strand break repair"/>
    <property type="evidence" value="ECO:0007669"/>
    <property type="project" value="TreeGrafter"/>
</dbReference>
<dbReference type="PANTHER" id="PTHR10133">
    <property type="entry name" value="DNA POLYMERASE I"/>
    <property type="match status" value="1"/>
</dbReference>
<dbReference type="GO" id="GO:0003887">
    <property type="term" value="F:DNA-directed DNA polymerase activity"/>
    <property type="evidence" value="ECO:0007669"/>
    <property type="project" value="UniProtKB-EC"/>
</dbReference>
<dbReference type="Gene3D" id="1.10.150.20">
    <property type="entry name" value="5' to 3' exonuclease, C-terminal subdomain"/>
    <property type="match status" value="1"/>
</dbReference>
<dbReference type="OrthoDB" id="8887412at2"/>
<dbReference type="SUPFAM" id="SSF56672">
    <property type="entry name" value="DNA/RNA polymerases"/>
    <property type="match status" value="1"/>
</dbReference>
<name>A0A0C1FTD6_9SPHI</name>
<proteinExistence type="predicted"/>
<dbReference type="PANTHER" id="PTHR10133:SF27">
    <property type="entry name" value="DNA POLYMERASE NU"/>
    <property type="match status" value="1"/>
</dbReference>